<reference evidence="8" key="1">
    <citation type="submission" date="2022-11" db="EMBL/GenBank/DDBJ databases">
        <title>Centuries of genome instability and evolution in soft-shell clam transmissible cancer (bioRxiv).</title>
        <authorList>
            <person name="Hart S.F.M."/>
            <person name="Yonemitsu M.A."/>
            <person name="Giersch R.M."/>
            <person name="Beal B.F."/>
            <person name="Arriagada G."/>
            <person name="Davis B.W."/>
            <person name="Ostrander E.A."/>
            <person name="Goff S.P."/>
            <person name="Metzger M.J."/>
        </authorList>
    </citation>
    <scope>NUCLEOTIDE SEQUENCE</scope>
    <source>
        <strain evidence="8">MELC-2E11</strain>
        <tissue evidence="8">Siphon/mantle</tissue>
    </source>
</reference>
<evidence type="ECO:0000256" key="7">
    <source>
        <dbReference type="SAM" id="Phobius"/>
    </source>
</evidence>
<evidence type="ECO:0000313" key="8">
    <source>
        <dbReference type="EMBL" id="WAQ95898.1"/>
    </source>
</evidence>
<proteinExistence type="inferred from homology"/>
<feature type="region of interest" description="Disordered" evidence="6">
    <location>
        <begin position="1"/>
        <end position="22"/>
    </location>
</feature>
<feature type="transmembrane region" description="Helical" evidence="7">
    <location>
        <begin position="228"/>
        <end position="247"/>
    </location>
</feature>
<feature type="transmembrane region" description="Helical" evidence="7">
    <location>
        <begin position="253"/>
        <end position="271"/>
    </location>
</feature>
<gene>
    <name evidence="8" type="ORF">MAR_028588</name>
</gene>
<keyword evidence="4 7" id="KW-1133">Transmembrane helix</keyword>
<keyword evidence="5 7" id="KW-0472">Membrane</keyword>
<comment type="similarity">
    <text evidence="2">Belongs to the nucleobase:cation symporter-2 (NCS2) (TC 2.A.40) family.</text>
</comment>
<dbReference type="Pfam" id="PF00860">
    <property type="entry name" value="Xan_ur_permease"/>
    <property type="match status" value="1"/>
</dbReference>
<evidence type="ECO:0000256" key="3">
    <source>
        <dbReference type="ARBA" id="ARBA00022692"/>
    </source>
</evidence>
<dbReference type="Proteomes" id="UP001164746">
    <property type="component" value="Chromosome 2"/>
</dbReference>
<evidence type="ECO:0000256" key="4">
    <source>
        <dbReference type="ARBA" id="ARBA00022989"/>
    </source>
</evidence>
<keyword evidence="3 7" id="KW-0812">Transmembrane</keyword>
<organism evidence="8 9">
    <name type="scientific">Mya arenaria</name>
    <name type="common">Soft-shell clam</name>
    <dbReference type="NCBI Taxonomy" id="6604"/>
    <lineage>
        <taxon>Eukaryota</taxon>
        <taxon>Metazoa</taxon>
        <taxon>Spiralia</taxon>
        <taxon>Lophotrochozoa</taxon>
        <taxon>Mollusca</taxon>
        <taxon>Bivalvia</taxon>
        <taxon>Autobranchia</taxon>
        <taxon>Heteroconchia</taxon>
        <taxon>Euheterodonta</taxon>
        <taxon>Imparidentia</taxon>
        <taxon>Neoheterodontei</taxon>
        <taxon>Myida</taxon>
        <taxon>Myoidea</taxon>
        <taxon>Myidae</taxon>
        <taxon>Mya</taxon>
    </lineage>
</organism>
<feature type="compositionally biased region" description="Basic and acidic residues" evidence="6">
    <location>
        <begin position="11"/>
        <end position="22"/>
    </location>
</feature>
<dbReference type="EMBL" id="CP111013">
    <property type="protein sequence ID" value="WAQ95898.1"/>
    <property type="molecule type" value="Genomic_DNA"/>
</dbReference>
<comment type="subcellular location">
    <subcellularLocation>
        <location evidence="1">Membrane</location>
        <topology evidence="1">Multi-pass membrane protein</topology>
    </subcellularLocation>
</comment>
<sequence length="387" mass="41956">MNVECSGHSVGDQRNDGDIDTNDVRADVTLGVDIQAEDDWMQYAVGDNPPILLSLFCGLQTSDYPRRLPQVHPGRDRTNGAPNVEVPGFCGGRRWRTVFLVFLFSLYMTEIRIPFPAYNRQEKCHITRYPVFKLLPWGTPTISVSSYMAMLAATFTSIIESTGDYYACARISCEAPPPAHAVNRGILTEGFGSIISGIVGSGGATTSYSQNVGAIGFTKVASRRAFQVAGLIFVVCGLCGKFGAVLTLLPDPVLGGIVLVSFGMVTSVGLSNLQFVSLKSSRNLVIIGSSLIIGLMAPRYIQDNPGCINTGTDEERGVRAWRKSYAVGGNSVLPSAEGDSTYDLPYIMGCLRRMRWTRYIPFLPTFSVGAGKKLFCNNCSCCKKSKS</sequence>
<name>A0ABY7DF50_MYAAR</name>
<protein>
    <submittedName>
        <fullName evidence="8">S23A2-like protein</fullName>
    </submittedName>
</protein>
<evidence type="ECO:0000256" key="6">
    <source>
        <dbReference type="SAM" id="MobiDB-lite"/>
    </source>
</evidence>
<accession>A0ABY7DF50</accession>
<dbReference type="InterPro" id="IPR006043">
    <property type="entry name" value="NCS2"/>
</dbReference>
<dbReference type="PANTHER" id="PTHR11119">
    <property type="entry name" value="XANTHINE-URACIL / VITAMIN C PERMEASE FAMILY MEMBER"/>
    <property type="match status" value="1"/>
</dbReference>
<evidence type="ECO:0000256" key="1">
    <source>
        <dbReference type="ARBA" id="ARBA00004141"/>
    </source>
</evidence>
<evidence type="ECO:0000313" key="9">
    <source>
        <dbReference type="Proteomes" id="UP001164746"/>
    </source>
</evidence>
<evidence type="ECO:0000256" key="2">
    <source>
        <dbReference type="ARBA" id="ARBA00008821"/>
    </source>
</evidence>
<evidence type="ECO:0000256" key="5">
    <source>
        <dbReference type="ARBA" id="ARBA00023136"/>
    </source>
</evidence>
<keyword evidence="9" id="KW-1185">Reference proteome</keyword>